<keyword evidence="9" id="KW-0325">Glycoprotein</keyword>
<feature type="non-terminal residue" evidence="12">
    <location>
        <position position="1"/>
    </location>
</feature>
<evidence type="ECO:0000256" key="7">
    <source>
        <dbReference type="ARBA" id="ARBA00023136"/>
    </source>
</evidence>
<dbReference type="Gene3D" id="2.170.40.20">
    <property type="entry name" value="Human immunodeficiency virus 1, Gp160, envelope glycoprotein"/>
    <property type="match status" value="1"/>
</dbReference>
<feature type="non-terminal residue" evidence="12">
    <location>
        <position position="123"/>
    </location>
</feature>
<keyword evidence="10" id="KW-1160">Virus entry into host cell</keyword>
<evidence type="ECO:0000256" key="9">
    <source>
        <dbReference type="ARBA" id="ARBA00023180"/>
    </source>
</evidence>
<protein>
    <submittedName>
        <fullName evidence="12">Envelope glycoprotein</fullName>
    </submittedName>
</protein>
<gene>
    <name evidence="12" type="primary">env</name>
</gene>
<dbReference type="GO" id="GO:0046718">
    <property type="term" value="P:symbiont entry into host cell"/>
    <property type="evidence" value="ECO:0007669"/>
    <property type="project" value="UniProtKB-KW"/>
</dbReference>
<accession>O36549</accession>
<dbReference type="EMBL" id="AF009029">
    <property type="protein sequence ID" value="AAB81039.1"/>
    <property type="molecule type" value="Genomic_DNA"/>
</dbReference>
<evidence type="ECO:0000256" key="8">
    <source>
        <dbReference type="ARBA" id="ARBA00023157"/>
    </source>
</evidence>
<comment type="subcellular location">
    <subcellularLocation>
        <location evidence="1">Virion membrane</location>
    </subcellularLocation>
</comment>
<evidence type="ECO:0000313" key="12">
    <source>
        <dbReference type="EMBL" id="AAB81039.1"/>
    </source>
</evidence>
<reference evidence="12" key="1">
    <citation type="submission" date="1997-06" db="EMBL/GenBank/DDBJ databases">
        <title>HIV-1 Group O and M sequence comparisons.</title>
        <authorList>
            <person name="Korber B.T."/>
        </authorList>
    </citation>
    <scope>NUCLEOTIDE SEQUENCE</scope>
    <source>
        <strain evidence="12">CM.6104</strain>
    </source>
</reference>
<organism evidence="12">
    <name type="scientific">Human immunodeficiency virus type 1</name>
    <name type="common">HIV-1</name>
    <dbReference type="NCBI Taxonomy" id="11676"/>
    <lineage>
        <taxon>Viruses</taxon>
        <taxon>Riboviria</taxon>
        <taxon>Pararnavirae</taxon>
        <taxon>Artverviricota</taxon>
        <taxon>Revtraviricetes</taxon>
        <taxon>Ortervirales</taxon>
        <taxon>Retroviridae</taxon>
        <taxon>Orthoretrovirinae</taxon>
        <taxon>Lentivirus</taxon>
        <taxon>Lentivirus humimdef1</taxon>
    </lineage>
</organism>
<keyword evidence="7" id="KW-0472">Membrane</keyword>
<evidence type="ECO:0000259" key="11">
    <source>
        <dbReference type="Pfam" id="PF00516"/>
    </source>
</evidence>
<dbReference type="GO" id="GO:0019031">
    <property type="term" value="C:viral envelope"/>
    <property type="evidence" value="ECO:0007669"/>
    <property type="project" value="UniProtKB-KW"/>
</dbReference>
<keyword evidence="3" id="KW-0945">Host-virus interaction</keyword>
<dbReference type="InterPro" id="IPR036377">
    <property type="entry name" value="Gp120_core_sf"/>
</dbReference>
<dbReference type="GO" id="GO:0039663">
    <property type="term" value="P:membrane fusion involved in viral entry into host cell"/>
    <property type="evidence" value="ECO:0007669"/>
    <property type="project" value="UniProtKB-KW"/>
</dbReference>
<dbReference type="SUPFAM" id="SSF56502">
    <property type="entry name" value="gp120 core"/>
    <property type="match status" value="1"/>
</dbReference>
<evidence type="ECO:0000256" key="5">
    <source>
        <dbReference type="ARBA" id="ARBA00022804"/>
    </source>
</evidence>
<evidence type="ECO:0000256" key="1">
    <source>
        <dbReference type="ARBA" id="ARBA00004182"/>
    </source>
</evidence>
<keyword evidence="6" id="KW-0946">Virion</keyword>
<proteinExistence type="predicted"/>
<sequence length="123" mass="13833">THLILNGTQSNGSIGIMEKKMSDNGNIPVTPNTTVPMTCKRPYVMEVPDTGADPMAWYSAGLKRDKNSTSRIAFCEYNGNQWKETLKQVAERYLEIRNESGRVYMTFNRSSSGGDAEVNFMHF</sequence>
<dbReference type="InterPro" id="IPR000777">
    <property type="entry name" value="HIV1_Gp120"/>
</dbReference>
<keyword evidence="4" id="KW-1162">Viral penetration into host cytoplasm</keyword>
<keyword evidence="12" id="KW-0261">Viral envelope protein</keyword>
<evidence type="ECO:0000256" key="2">
    <source>
        <dbReference type="ARBA" id="ARBA00022506"/>
    </source>
</evidence>
<organismHost>
    <name type="scientific">Homo sapiens</name>
    <name type="common">Human</name>
    <dbReference type="NCBI Taxonomy" id="9606"/>
</organismHost>
<keyword evidence="5" id="KW-1161">Viral attachment to host cell</keyword>
<dbReference type="Pfam" id="PF00516">
    <property type="entry name" value="GP120"/>
    <property type="match status" value="1"/>
</dbReference>
<evidence type="ECO:0000256" key="4">
    <source>
        <dbReference type="ARBA" id="ARBA00022595"/>
    </source>
</evidence>
<feature type="domain" description="Human immunodeficiency virus 1 envelope glycoprotein Gp120" evidence="11">
    <location>
        <begin position="1"/>
        <end position="123"/>
    </location>
</feature>
<keyword evidence="8" id="KW-1015">Disulfide bond</keyword>
<name>O36549_HV1</name>
<evidence type="ECO:0000256" key="10">
    <source>
        <dbReference type="ARBA" id="ARBA00023296"/>
    </source>
</evidence>
<evidence type="ECO:0000256" key="3">
    <source>
        <dbReference type="ARBA" id="ARBA00022581"/>
    </source>
</evidence>
<dbReference type="GO" id="GO:0019062">
    <property type="term" value="P:virion attachment to host cell"/>
    <property type="evidence" value="ECO:0007669"/>
    <property type="project" value="UniProtKB-KW"/>
</dbReference>
<keyword evidence="2" id="KW-1168">Fusion of virus membrane with host membrane</keyword>
<dbReference type="GO" id="GO:0055036">
    <property type="term" value="C:virion membrane"/>
    <property type="evidence" value="ECO:0007669"/>
    <property type="project" value="UniProtKB-SubCell"/>
</dbReference>
<evidence type="ECO:0000256" key="6">
    <source>
        <dbReference type="ARBA" id="ARBA00022844"/>
    </source>
</evidence>